<keyword evidence="4" id="KW-1185">Reference proteome</keyword>
<name>A0AA87RAS8_9MICO</name>
<keyword evidence="2" id="KW-0732">Signal</keyword>
<protein>
    <recommendedName>
        <fullName evidence="5">DUF3558 domain-containing protein</fullName>
    </recommendedName>
</protein>
<evidence type="ECO:0008006" key="5">
    <source>
        <dbReference type="Google" id="ProtNLM"/>
    </source>
</evidence>
<dbReference type="EMBL" id="BJUU01000004">
    <property type="protein sequence ID" value="GEK79654.1"/>
    <property type="molecule type" value="Genomic_DNA"/>
</dbReference>
<dbReference type="RefSeq" id="WP_146793239.1">
    <property type="nucleotide sequence ID" value="NZ_BJUU01000004.1"/>
</dbReference>
<evidence type="ECO:0000313" key="3">
    <source>
        <dbReference type="EMBL" id="GEK79654.1"/>
    </source>
</evidence>
<sequence length="223" mass="22419">MPSTIPTGSARPRAAWLCAIAASAVLLSGCASATAEPAEPAPQPSHTMPDGTVMSGAEHAEHADGAEHGDGGEHHASDGEGPSAAAEMVCGGQVATAAASMLGLEGTPEPSSSWDAPMFTCTYEVDGAPIVLTVHDVTDADEGQQHFDELQASLGAEEIEGMLGLGLPSFSTGDGVVGFLRDGKTLTVDATALPDGFADGSMTQDGAAYALASAVLVCWVEHD</sequence>
<feature type="chain" id="PRO_5041741291" description="DUF3558 domain-containing protein" evidence="2">
    <location>
        <begin position="34"/>
        <end position="223"/>
    </location>
</feature>
<organism evidence="3 4">
    <name type="scientific">Agrococcus baldri</name>
    <dbReference type="NCBI Taxonomy" id="153730"/>
    <lineage>
        <taxon>Bacteria</taxon>
        <taxon>Bacillati</taxon>
        <taxon>Actinomycetota</taxon>
        <taxon>Actinomycetes</taxon>
        <taxon>Micrococcales</taxon>
        <taxon>Microbacteriaceae</taxon>
        <taxon>Agrococcus</taxon>
    </lineage>
</organism>
<feature type="compositionally biased region" description="Basic and acidic residues" evidence="1">
    <location>
        <begin position="63"/>
        <end position="78"/>
    </location>
</feature>
<comment type="caution">
    <text evidence="3">The sequence shown here is derived from an EMBL/GenBank/DDBJ whole genome shotgun (WGS) entry which is preliminary data.</text>
</comment>
<feature type="region of interest" description="Disordered" evidence="1">
    <location>
        <begin position="35"/>
        <end position="54"/>
    </location>
</feature>
<evidence type="ECO:0000256" key="2">
    <source>
        <dbReference type="SAM" id="SignalP"/>
    </source>
</evidence>
<evidence type="ECO:0000313" key="4">
    <source>
        <dbReference type="Proteomes" id="UP000321749"/>
    </source>
</evidence>
<feature type="region of interest" description="Disordered" evidence="1">
    <location>
        <begin position="63"/>
        <end position="84"/>
    </location>
</feature>
<evidence type="ECO:0000256" key="1">
    <source>
        <dbReference type="SAM" id="MobiDB-lite"/>
    </source>
</evidence>
<feature type="signal peptide" evidence="2">
    <location>
        <begin position="1"/>
        <end position="33"/>
    </location>
</feature>
<dbReference type="Proteomes" id="UP000321749">
    <property type="component" value="Unassembled WGS sequence"/>
</dbReference>
<gene>
    <name evidence="3" type="ORF">ABA31_10050</name>
</gene>
<dbReference type="AlphaFoldDB" id="A0AA87RAS8"/>
<proteinExistence type="predicted"/>
<accession>A0AA87RAS8</accession>
<reference evidence="3 4" key="1">
    <citation type="submission" date="2019-07" db="EMBL/GenBank/DDBJ databases">
        <title>Whole genome shotgun sequence of Agrococcus baldri NBRC 103055.</title>
        <authorList>
            <person name="Hosoyama A."/>
            <person name="Uohara A."/>
            <person name="Ohji S."/>
            <person name="Ichikawa N."/>
        </authorList>
    </citation>
    <scope>NUCLEOTIDE SEQUENCE [LARGE SCALE GENOMIC DNA]</scope>
    <source>
        <strain evidence="3 4">NBRC 103055</strain>
    </source>
</reference>